<reference evidence="2 5" key="3">
    <citation type="journal article" date="2014" name="Environ. Microbiol.">
        <title>Halorhabdus tiamatea: proteogenomics and glycosidase activity measurements identify the first cultivated euryarchaeon from a deep-sea anoxic brine lake as potential polysaccharide degrader.</title>
        <authorList>
            <person name="Werner J."/>
            <person name="Ferrer M."/>
            <person name="Michel G."/>
            <person name="Mann A.J."/>
            <person name="Huang S."/>
            <person name="Juarez S."/>
            <person name="Ciordia S."/>
            <person name="Albar J.P."/>
            <person name="Alcaide M."/>
            <person name="La Cono V."/>
            <person name="Yakimov M.M."/>
            <person name="Antunes A."/>
            <person name="Taborda M."/>
            <person name="Da Costa M.S."/>
            <person name="Amann R.I."/>
            <person name="Gloeckner F.O."/>
            <person name="Golyshina O.V."/>
            <person name="Golyshin P.N."/>
            <person name="Teeling H."/>
        </authorList>
    </citation>
    <scope>NUCLEOTIDE SEQUENCE [LARGE SCALE GENOMIC DNA]</scope>
    <source>
        <strain evidence="5">SARL4B</strain>
        <strain evidence="2">Type strain: SARL4B</strain>
    </source>
</reference>
<dbReference type="RefSeq" id="WP_008524706.1">
    <property type="nucleotide sequence ID" value="NC_021921.1"/>
</dbReference>
<gene>
    <name evidence="3" type="ORF">HLRTI_002336</name>
    <name evidence="2" type="ORF">HTIA_0347</name>
</gene>
<keyword evidence="3" id="KW-0449">Lipoprotein</keyword>
<dbReference type="AlphaFoldDB" id="F7PH78"/>
<accession>F7PH78</accession>
<dbReference type="eggNOG" id="arCOG06249">
    <property type="taxonomic scope" value="Archaea"/>
</dbReference>
<feature type="region of interest" description="Disordered" evidence="1">
    <location>
        <begin position="26"/>
        <end position="66"/>
    </location>
</feature>
<evidence type="ECO:0000313" key="2">
    <source>
        <dbReference type="EMBL" id="CCQ32495.1"/>
    </source>
</evidence>
<dbReference type="OrthoDB" id="239635at2157"/>
<evidence type="ECO:0000313" key="5">
    <source>
        <dbReference type="Proteomes" id="UP000015381"/>
    </source>
</evidence>
<protein>
    <submittedName>
        <fullName evidence="3">Membrane lipoprotein</fullName>
    </submittedName>
</protein>
<evidence type="ECO:0000313" key="4">
    <source>
        <dbReference type="Proteomes" id="UP000003861"/>
    </source>
</evidence>
<reference evidence="3 4" key="2">
    <citation type="journal article" date="2013" name="PLoS ONE">
        <title>INDIGO - INtegrated Data Warehouse of MIcrobial GenOmes with Examples from the Red Sea Extremophiles.</title>
        <authorList>
            <person name="Alam I."/>
            <person name="Antunes A."/>
            <person name="Kamau A.A."/>
            <person name="Ba Alawi W."/>
            <person name="Kalkatawi M."/>
            <person name="Stingl U."/>
            <person name="Bajic V.B."/>
        </authorList>
    </citation>
    <scope>NUCLEOTIDE SEQUENCE [LARGE SCALE GENOMIC DNA]</scope>
    <source>
        <strain evidence="3 4">SARL4B</strain>
    </source>
</reference>
<dbReference type="STRING" id="1033806.HTIA_0347"/>
<dbReference type="Proteomes" id="UP000015381">
    <property type="component" value="Chromosome I"/>
</dbReference>
<dbReference type="EMBL" id="HF571520">
    <property type="protein sequence ID" value="CCQ32495.1"/>
    <property type="molecule type" value="Genomic_DNA"/>
</dbReference>
<keyword evidence="5" id="KW-1185">Reference proteome</keyword>
<feature type="compositionally biased region" description="Low complexity" evidence="1">
    <location>
        <begin position="26"/>
        <end position="51"/>
    </location>
</feature>
<name>F7PH78_9EURY</name>
<organism evidence="3 4">
    <name type="scientific">Halorhabdus tiamatea SARL4B</name>
    <dbReference type="NCBI Taxonomy" id="1033806"/>
    <lineage>
        <taxon>Archaea</taxon>
        <taxon>Methanobacteriati</taxon>
        <taxon>Methanobacteriota</taxon>
        <taxon>Stenosarchaea group</taxon>
        <taxon>Halobacteria</taxon>
        <taxon>Halobacteriales</taxon>
        <taxon>Haloarculaceae</taxon>
        <taxon>Halorhabdus</taxon>
    </lineage>
</organism>
<dbReference type="Gene3D" id="2.50.20.20">
    <property type="match status" value="1"/>
</dbReference>
<dbReference type="HOGENOM" id="CLU_910914_0_0_2"/>
<evidence type="ECO:0000313" key="3">
    <source>
        <dbReference type="EMBL" id="ERJ05618.1"/>
    </source>
</evidence>
<dbReference type="GeneID" id="23798310"/>
<dbReference type="EMBL" id="AFNT02000028">
    <property type="protein sequence ID" value="ERJ05618.1"/>
    <property type="molecule type" value="Genomic_DNA"/>
</dbReference>
<sequence>MRKRTLALLALAGLVVLAGCSGETTETTIETDGSDTPTETETQTPDKTTSKPAETTSDSGETSTPVQIDTATLQADTIEAMSDVVSYRMAQNVTTVQMTNNQEVTTNIEIEYAANRDAKALESHRTVTQLGTETVIDTYLSDERLYQRSDQYVQRYGSEWVTENVSENFTQQFNLRDQLWRYEFTLDSASLSSVEATTVDGTETYRVAADVNTTKLNDAIRSSLNLSANASQAVSAGTNVTSTFWIDTETKRPLRVDRTVIGTQTIQGQPVDFERTITTELSYEEVTVTLPDGANSAVSLNSTAS</sequence>
<feature type="compositionally biased region" description="Polar residues" evidence="1">
    <location>
        <begin position="52"/>
        <end position="66"/>
    </location>
</feature>
<proteinExistence type="predicted"/>
<dbReference type="Proteomes" id="UP000003861">
    <property type="component" value="Unassembled WGS sequence"/>
</dbReference>
<evidence type="ECO:0000256" key="1">
    <source>
        <dbReference type="SAM" id="MobiDB-lite"/>
    </source>
</evidence>
<dbReference type="PROSITE" id="PS51257">
    <property type="entry name" value="PROKAR_LIPOPROTEIN"/>
    <property type="match status" value="1"/>
</dbReference>
<dbReference type="KEGG" id="hti:HTIA_0347"/>
<reference evidence="3 4" key="1">
    <citation type="journal article" date="2011" name="J. Bacteriol.">
        <title>Genome sequence of Halorhabdus tiamatea, the first archaeon isolated from a deep-sea anoxic brine lake.</title>
        <authorList>
            <person name="Antunes A."/>
            <person name="Alam I."/>
            <person name="Bajic V.B."/>
            <person name="Stingl U."/>
        </authorList>
    </citation>
    <scope>NUCLEOTIDE SEQUENCE [LARGE SCALE GENOMIC DNA]</scope>
    <source>
        <strain evidence="3 4">SARL4B</strain>
    </source>
</reference>